<dbReference type="Pfam" id="PF00072">
    <property type="entry name" value="Response_reg"/>
    <property type="match status" value="1"/>
</dbReference>
<dbReference type="PROSITE" id="PS50112">
    <property type="entry name" value="PAS"/>
    <property type="match status" value="2"/>
</dbReference>
<keyword evidence="7" id="KW-0547">Nucleotide-binding</keyword>
<organism evidence="20 21">
    <name type="scientific">Emticicia soli</name>
    <dbReference type="NCBI Taxonomy" id="2027878"/>
    <lineage>
        <taxon>Bacteria</taxon>
        <taxon>Pseudomonadati</taxon>
        <taxon>Bacteroidota</taxon>
        <taxon>Cytophagia</taxon>
        <taxon>Cytophagales</taxon>
        <taxon>Leadbetterellaceae</taxon>
        <taxon>Emticicia</taxon>
    </lineage>
</organism>
<keyword evidence="14" id="KW-0175">Coiled coil</keyword>
<dbReference type="NCBIfam" id="TIGR00229">
    <property type="entry name" value="sensory_box"/>
    <property type="match status" value="2"/>
</dbReference>
<dbReference type="InterPro" id="IPR036641">
    <property type="entry name" value="HPT_dom_sf"/>
</dbReference>
<sequence length="948" mass="108066">MEEIELLKKQIEQEQEVRRKTQVLLQEKTMHLALVEEQLRNLNASLERQIEEGNAALKQSENRYQQLVESLKDIVYKISPEGFFTFVNPVVEQVLGYKENEIIGKHFTELVLPEYREALTGFYWNMMKEKQGSTYTEFPAMAKDSRVVWIGQSVHLLKKDNRTVELSAVARDITDKKNTEDILRTTEGRLTALITNLQKAVLVEDENRKVILVNQLFCDFFGISATPDTLIGTNSFESLEQIKFSFEDPESFMSRMTELINNQKIVVEEKITAVDGRILERDYIPIFQEGVYRGNLWEYADITQRHLSAENIRKSEEKYRKIMDNMELGLLEVDNDQRIVRAYDRFCKMIGYSEEELVGKIAPELFISKDYESILNAEQEKRTQGRGSSYEMKLIRKDGSPLWAIISGTPIIDEDGKTVGSIGLHYDITERKQLEQELKQAKQIAEDASHAEKQFLANMSHEIRTPLNAIIGMTHLLFDTRPSQQQKEYLDILKTTADFLYGLISNLLDMAKIEDGRVEVKKKSFDLIGVLRTTQQIFKIKLDNRPIKLNLMIDGQIEGNYIGDDLLLNQILLNIVGNAEKFTEEGTIEIAVKVKKEEGENIWLEFKVSDTGIGIPTEKLDLIFQKFEQVTLDGNKHRGTGLGLAITKQLVELQGGSISVKSIEGQGSTFSFILPFQKTPEGINTIKKDITAEGLKVTRILVAEDNAMNQKYISNLLNKWNFPFIIAPDGKKAVELAQKQVFDIILMDIQMPNMDGYEATINIRNTDNPNKKTPIIALTASALVDQKNRAMAVGMNDFISKPFTPNHLLGTIQEYLNAQKTSDKEVITNTNGKIELNRAFLNELYGDDKEYAADMFQTFLLEVIPDFSILKDLINNQNWDTLAKVVHKLKPTLAMVGLPALEKEMLDFEEKIGVSPDKEVLGLIWNDIFADITQCIPIIESELAKLRT</sequence>
<dbReference type="Gene3D" id="3.30.450.20">
    <property type="entry name" value="PAS domain"/>
    <property type="match status" value="3"/>
</dbReference>
<dbReference type="Pfam" id="PF00989">
    <property type="entry name" value="PAS"/>
    <property type="match status" value="1"/>
</dbReference>
<dbReference type="SUPFAM" id="SSF52172">
    <property type="entry name" value="CheY-like"/>
    <property type="match status" value="1"/>
</dbReference>
<dbReference type="PANTHER" id="PTHR45339:SF1">
    <property type="entry name" value="HYBRID SIGNAL TRANSDUCTION HISTIDINE KINASE J"/>
    <property type="match status" value="1"/>
</dbReference>
<evidence type="ECO:0000259" key="16">
    <source>
        <dbReference type="PROSITE" id="PS50110"/>
    </source>
</evidence>
<evidence type="ECO:0000256" key="6">
    <source>
        <dbReference type="ARBA" id="ARBA00022692"/>
    </source>
</evidence>
<dbReference type="PROSITE" id="PS50109">
    <property type="entry name" value="HIS_KIN"/>
    <property type="match status" value="1"/>
</dbReference>
<dbReference type="InterPro" id="IPR003594">
    <property type="entry name" value="HATPase_dom"/>
</dbReference>
<evidence type="ECO:0000259" key="17">
    <source>
        <dbReference type="PROSITE" id="PS50112"/>
    </source>
</evidence>
<protein>
    <recommendedName>
        <fullName evidence="3">histidine kinase</fullName>
        <ecNumber evidence="3">2.7.13.3</ecNumber>
    </recommendedName>
</protein>
<dbReference type="RefSeq" id="WP_340238757.1">
    <property type="nucleotide sequence ID" value="NZ_JBBEWC010000010.1"/>
</dbReference>
<feature type="domain" description="PAC" evidence="18">
    <location>
        <begin position="134"/>
        <end position="185"/>
    </location>
</feature>
<dbReference type="Pfam" id="PF08447">
    <property type="entry name" value="PAS_3"/>
    <property type="match status" value="1"/>
</dbReference>
<dbReference type="InterPro" id="IPR000014">
    <property type="entry name" value="PAS"/>
</dbReference>
<keyword evidence="5 13" id="KW-0597">Phosphoprotein</keyword>
<dbReference type="EC" id="2.7.13.3" evidence="3"/>
<dbReference type="Gene3D" id="3.40.50.2300">
    <property type="match status" value="1"/>
</dbReference>
<dbReference type="SMART" id="SM00091">
    <property type="entry name" value="PAS"/>
    <property type="match status" value="3"/>
</dbReference>
<dbReference type="InterPro" id="IPR013767">
    <property type="entry name" value="PAS_fold"/>
</dbReference>
<keyword evidence="6" id="KW-0812">Transmembrane</keyword>
<dbReference type="Gene3D" id="3.30.565.10">
    <property type="entry name" value="Histidine kinase-like ATPase, C-terminal domain"/>
    <property type="match status" value="1"/>
</dbReference>
<dbReference type="InterPro" id="IPR036890">
    <property type="entry name" value="HATPase_C_sf"/>
</dbReference>
<dbReference type="SUPFAM" id="SSF55785">
    <property type="entry name" value="PYP-like sensor domain (PAS domain)"/>
    <property type="match status" value="3"/>
</dbReference>
<dbReference type="SUPFAM" id="SSF47384">
    <property type="entry name" value="Homodimeric domain of signal transducing histidine kinase"/>
    <property type="match status" value="1"/>
</dbReference>
<dbReference type="PANTHER" id="PTHR45339">
    <property type="entry name" value="HYBRID SIGNAL TRANSDUCTION HISTIDINE KINASE J"/>
    <property type="match status" value="1"/>
</dbReference>
<evidence type="ECO:0000256" key="10">
    <source>
        <dbReference type="ARBA" id="ARBA00023012"/>
    </source>
</evidence>
<name>A0ABW5JGE3_9BACT</name>
<feature type="domain" description="Response regulatory" evidence="16">
    <location>
        <begin position="699"/>
        <end position="816"/>
    </location>
</feature>
<evidence type="ECO:0000256" key="13">
    <source>
        <dbReference type="PROSITE-ProRule" id="PRU00169"/>
    </source>
</evidence>
<dbReference type="Pfam" id="PF00512">
    <property type="entry name" value="HisKA"/>
    <property type="match status" value="1"/>
</dbReference>
<feature type="domain" description="HPt" evidence="19">
    <location>
        <begin position="848"/>
        <end position="946"/>
    </location>
</feature>
<dbReference type="CDD" id="cd00082">
    <property type="entry name" value="HisKA"/>
    <property type="match status" value="1"/>
</dbReference>
<evidence type="ECO:0000256" key="2">
    <source>
        <dbReference type="ARBA" id="ARBA00004651"/>
    </source>
</evidence>
<dbReference type="SUPFAM" id="SSF47226">
    <property type="entry name" value="Histidine-containing phosphotransfer domain, HPT domain"/>
    <property type="match status" value="1"/>
</dbReference>
<dbReference type="InterPro" id="IPR004358">
    <property type="entry name" value="Sig_transdc_His_kin-like_C"/>
</dbReference>
<feature type="modified residue" description="4-aspartylphosphate" evidence="13">
    <location>
        <position position="748"/>
    </location>
</feature>
<evidence type="ECO:0000256" key="14">
    <source>
        <dbReference type="SAM" id="Coils"/>
    </source>
</evidence>
<dbReference type="InterPro" id="IPR011006">
    <property type="entry name" value="CheY-like_superfamily"/>
</dbReference>
<dbReference type="PROSITE" id="PS50113">
    <property type="entry name" value="PAC"/>
    <property type="match status" value="2"/>
</dbReference>
<dbReference type="PRINTS" id="PR00344">
    <property type="entry name" value="BCTRLSENSOR"/>
</dbReference>
<dbReference type="InterPro" id="IPR035965">
    <property type="entry name" value="PAS-like_dom_sf"/>
</dbReference>
<accession>A0ABW5JGE3</accession>
<evidence type="ECO:0000256" key="5">
    <source>
        <dbReference type="ARBA" id="ARBA00022553"/>
    </source>
</evidence>
<gene>
    <name evidence="20" type="ORF">ACFSR2_23885</name>
</gene>
<dbReference type="PROSITE" id="PS50110">
    <property type="entry name" value="RESPONSE_REGULATORY"/>
    <property type="match status" value="1"/>
</dbReference>
<evidence type="ECO:0000256" key="9">
    <source>
        <dbReference type="ARBA" id="ARBA00022989"/>
    </source>
</evidence>
<evidence type="ECO:0000313" key="20">
    <source>
        <dbReference type="EMBL" id="MFD2523962.1"/>
    </source>
</evidence>
<dbReference type="CDD" id="cd00130">
    <property type="entry name" value="PAS"/>
    <property type="match status" value="2"/>
</dbReference>
<keyword evidence="11" id="KW-0472">Membrane</keyword>
<proteinExistence type="predicted"/>
<evidence type="ECO:0000259" key="15">
    <source>
        <dbReference type="PROSITE" id="PS50109"/>
    </source>
</evidence>
<comment type="catalytic activity">
    <reaction evidence="1">
        <text>ATP + protein L-histidine = ADP + protein N-phospho-L-histidine.</text>
        <dbReference type="EC" id="2.7.13.3"/>
    </reaction>
</comment>
<keyword evidence="21" id="KW-1185">Reference proteome</keyword>
<dbReference type="InterPro" id="IPR000700">
    <property type="entry name" value="PAS-assoc_C"/>
</dbReference>
<evidence type="ECO:0000256" key="11">
    <source>
        <dbReference type="ARBA" id="ARBA00023136"/>
    </source>
</evidence>
<dbReference type="CDD" id="cd16922">
    <property type="entry name" value="HATPase_EvgS-ArcB-TorS-like"/>
    <property type="match status" value="1"/>
</dbReference>
<evidence type="ECO:0000256" key="1">
    <source>
        <dbReference type="ARBA" id="ARBA00000085"/>
    </source>
</evidence>
<dbReference type="SUPFAM" id="SSF55874">
    <property type="entry name" value="ATPase domain of HSP90 chaperone/DNA topoisomerase II/histidine kinase"/>
    <property type="match status" value="1"/>
</dbReference>
<feature type="modified residue" description="Phosphohistidine" evidence="12">
    <location>
        <position position="887"/>
    </location>
</feature>
<dbReference type="InterPro" id="IPR013655">
    <property type="entry name" value="PAS_fold_3"/>
</dbReference>
<dbReference type="Pfam" id="PF02518">
    <property type="entry name" value="HATPase_c"/>
    <property type="match status" value="1"/>
</dbReference>
<evidence type="ECO:0000256" key="7">
    <source>
        <dbReference type="ARBA" id="ARBA00022741"/>
    </source>
</evidence>
<dbReference type="InterPro" id="IPR005467">
    <property type="entry name" value="His_kinase_dom"/>
</dbReference>
<evidence type="ECO:0000256" key="4">
    <source>
        <dbReference type="ARBA" id="ARBA00022475"/>
    </source>
</evidence>
<keyword evidence="8" id="KW-0067">ATP-binding</keyword>
<dbReference type="SMART" id="SM00388">
    <property type="entry name" value="HisKA"/>
    <property type="match status" value="1"/>
</dbReference>
<dbReference type="Pfam" id="PF13426">
    <property type="entry name" value="PAS_9"/>
    <property type="match status" value="1"/>
</dbReference>
<dbReference type="Gene3D" id="1.20.120.160">
    <property type="entry name" value="HPT domain"/>
    <property type="match status" value="1"/>
</dbReference>
<dbReference type="Proteomes" id="UP001597510">
    <property type="component" value="Unassembled WGS sequence"/>
</dbReference>
<feature type="domain" description="Histidine kinase" evidence="15">
    <location>
        <begin position="458"/>
        <end position="678"/>
    </location>
</feature>
<evidence type="ECO:0000256" key="12">
    <source>
        <dbReference type="PROSITE-ProRule" id="PRU00110"/>
    </source>
</evidence>
<dbReference type="EMBL" id="JBHULC010000039">
    <property type="protein sequence ID" value="MFD2523962.1"/>
    <property type="molecule type" value="Genomic_DNA"/>
</dbReference>
<dbReference type="SMART" id="SM00387">
    <property type="entry name" value="HATPase_c"/>
    <property type="match status" value="1"/>
</dbReference>
<dbReference type="InterPro" id="IPR001610">
    <property type="entry name" value="PAC"/>
</dbReference>
<dbReference type="SMART" id="SM00086">
    <property type="entry name" value="PAC"/>
    <property type="match status" value="2"/>
</dbReference>
<evidence type="ECO:0000256" key="8">
    <source>
        <dbReference type="ARBA" id="ARBA00022840"/>
    </source>
</evidence>
<dbReference type="InterPro" id="IPR001789">
    <property type="entry name" value="Sig_transdc_resp-reg_receiver"/>
</dbReference>
<dbReference type="SMART" id="SM00448">
    <property type="entry name" value="REC"/>
    <property type="match status" value="1"/>
</dbReference>
<dbReference type="InterPro" id="IPR003661">
    <property type="entry name" value="HisK_dim/P_dom"/>
</dbReference>
<evidence type="ECO:0000313" key="21">
    <source>
        <dbReference type="Proteomes" id="UP001597510"/>
    </source>
</evidence>
<feature type="coiled-coil region" evidence="14">
    <location>
        <begin position="4"/>
        <end position="70"/>
    </location>
</feature>
<keyword evidence="4" id="KW-1003">Cell membrane</keyword>
<feature type="domain" description="PAS" evidence="17">
    <location>
        <begin position="315"/>
        <end position="385"/>
    </location>
</feature>
<dbReference type="InterPro" id="IPR008207">
    <property type="entry name" value="Sig_transdc_His_kin_Hpt_dom"/>
</dbReference>
<reference evidence="21" key="1">
    <citation type="journal article" date="2019" name="Int. J. Syst. Evol. Microbiol.">
        <title>The Global Catalogue of Microorganisms (GCM) 10K type strain sequencing project: providing services to taxonomists for standard genome sequencing and annotation.</title>
        <authorList>
            <consortium name="The Broad Institute Genomics Platform"/>
            <consortium name="The Broad Institute Genome Sequencing Center for Infectious Disease"/>
            <person name="Wu L."/>
            <person name="Ma J."/>
        </authorList>
    </citation>
    <scope>NUCLEOTIDE SEQUENCE [LARGE SCALE GENOMIC DNA]</scope>
    <source>
        <strain evidence="21">KCTC 52344</strain>
    </source>
</reference>
<dbReference type="PROSITE" id="PS50894">
    <property type="entry name" value="HPT"/>
    <property type="match status" value="1"/>
</dbReference>
<comment type="caution">
    <text evidence="20">The sequence shown here is derived from an EMBL/GenBank/DDBJ whole genome shotgun (WGS) entry which is preliminary data.</text>
</comment>
<dbReference type="Gene3D" id="1.10.287.130">
    <property type="match status" value="1"/>
</dbReference>
<keyword evidence="10" id="KW-0902">Two-component regulatory system</keyword>
<dbReference type="CDD" id="cd17546">
    <property type="entry name" value="REC_hyHK_CKI1_RcsC-like"/>
    <property type="match status" value="1"/>
</dbReference>
<keyword evidence="9" id="KW-1133">Transmembrane helix</keyword>
<dbReference type="InterPro" id="IPR036097">
    <property type="entry name" value="HisK_dim/P_sf"/>
</dbReference>
<comment type="subcellular location">
    <subcellularLocation>
        <location evidence="2">Cell membrane</location>
        <topology evidence="2">Multi-pass membrane protein</topology>
    </subcellularLocation>
</comment>
<evidence type="ECO:0000259" key="18">
    <source>
        <dbReference type="PROSITE" id="PS50113"/>
    </source>
</evidence>
<evidence type="ECO:0000259" key="19">
    <source>
        <dbReference type="PROSITE" id="PS50894"/>
    </source>
</evidence>
<feature type="domain" description="PAC" evidence="18">
    <location>
        <begin position="388"/>
        <end position="440"/>
    </location>
</feature>
<evidence type="ECO:0000256" key="3">
    <source>
        <dbReference type="ARBA" id="ARBA00012438"/>
    </source>
</evidence>
<feature type="domain" description="PAS" evidence="17">
    <location>
        <begin position="60"/>
        <end position="130"/>
    </location>
</feature>